<accession>A0A4U5PG81</accession>
<comment type="caution">
    <text evidence="3">The sequence shown here is derived from an EMBL/GenBank/DDBJ whole genome shotgun (WGS) entry which is preliminary data.</text>
</comment>
<sequence>MDRQKSRIEMLLESTTRLQEMLQEFRSQREDKVFVQRIEAVQKMIFKAEMQVIKMKEEKRALEAAKVQQGPKALMQFFAESVTAIFKVAQGIDKRLLLLDRLHRENKALEDQMEMKTLQLLLNVVDRIDRLAEAVGVFEIPKLEAGSGTREQEIQGIKSEESREESKKAASKKSKKKAKGKQQEKAKPEAKPKEGTKPKKAGEEPKKRPMTLKKNEAVFQYILNAQKRTFKAEPYLKALDGLKNRNLAAVPINRTVKEQRMHRMPIFENSNPFDVNRTDFVRQFVDRFDSNRMILAEIETWAKDPIHQKLFKRMMNLPSARSTPNAAQMAGYWKDVTMPTNVFLEICEQSTFAVSRALDIGPAAGCSMIEIMFHWISFVLAELLHSIGCKPTAYSEAQLEMMSMVPAIALIRCVKAACAHGLGCKTKAVVKPRHANLLRKIRQERYARVIWLLQGLHEAKLVTFANVTFMTTSLMRTTAEMKAPIWEMNTILKTLNGLKTDLRRAAAEKDD</sequence>
<keyword evidence="1" id="KW-0175">Coiled coil</keyword>
<reference evidence="3 4" key="2">
    <citation type="journal article" date="2019" name="G3 (Bethesda)">
        <title>Hybrid Assembly of the Genome of the Entomopathogenic Nematode Steinernema carpocapsae Identifies the X-Chromosome.</title>
        <authorList>
            <person name="Serra L."/>
            <person name="Macchietto M."/>
            <person name="Macias-Munoz A."/>
            <person name="McGill C.J."/>
            <person name="Rodriguez I.M."/>
            <person name="Rodriguez B."/>
            <person name="Murad R."/>
            <person name="Mortazavi A."/>
        </authorList>
    </citation>
    <scope>NUCLEOTIDE SEQUENCE [LARGE SCALE GENOMIC DNA]</scope>
    <source>
        <strain evidence="3 4">ALL</strain>
    </source>
</reference>
<proteinExistence type="predicted"/>
<protein>
    <submittedName>
        <fullName evidence="3">Uncharacterized protein</fullName>
    </submittedName>
</protein>
<feature type="region of interest" description="Disordered" evidence="2">
    <location>
        <begin position="149"/>
        <end position="211"/>
    </location>
</feature>
<feature type="compositionally biased region" description="Basic and acidic residues" evidence="2">
    <location>
        <begin position="181"/>
        <end position="207"/>
    </location>
</feature>
<feature type="coiled-coil region" evidence="1">
    <location>
        <begin position="92"/>
        <end position="119"/>
    </location>
</feature>
<reference evidence="3 4" key="1">
    <citation type="journal article" date="2015" name="Genome Biol.">
        <title>Comparative genomics of Steinernema reveals deeply conserved gene regulatory networks.</title>
        <authorList>
            <person name="Dillman A.R."/>
            <person name="Macchietto M."/>
            <person name="Porter C.F."/>
            <person name="Rogers A."/>
            <person name="Williams B."/>
            <person name="Antoshechkin I."/>
            <person name="Lee M.M."/>
            <person name="Goodwin Z."/>
            <person name="Lu X."/>
            <person name="Lewis E.E."/>
            <person name="Goodrich-Blair H."/>
            <person name="Stock S.P."/>
            <person name="Adams B.J."/>
            <person name="Sternberg P.W."/>
            <person name="Mortazavi A."/>
        </authorList>
    </citation>
    <scope>NUCLEOTIDE SEQUENCE [LARGE SCALE GENOMIC DNA]</scope>
    <source>
        <strain evidence="3 4">ALL</strain>
    </source>
</reference>
<feature type="compositionally biased region" description="Basic and acidic residues" evidence="2">
    <location>
        <begin position="150"/>
        <end position="168"/>
    </location>
</feature>
<dbReference type="AlphaFoldDB" id="A0A4U5PG81"/>
<organism evidence="3 4">
    <name type="scientific">Steinernema carpocapsae</name>
    <name type="common">Entomopathogenic nematode</name>
    <dbReference type="NCBI Taxonomy" id="34508"/>
    <lineage>
        <taxon>Eukaryota</taxon>
        <taxon>Metazoa</taxon>
        <taxon>Ecdysozoa</taxon>
        <taxon>Nematoda</taxon>
        <taxon>Chromadorea</taxon>
        <taxon>Rhabditida</taxon>
        <taxon>Tylenchina</taxon>
        <taxon>Panagrolaimomorpha</taxon>
        <taxon>Strongyloidoidea</taxon>
        <taxon>Steinernematidae</taxon>
        <taxon>Steinernema</taxon>
    </lineage>
</organism>
<dbReference type="Proteomes" id="UP000298663">
    <property type="component" value="Unassembled WGS sequence"/>
</dbReference>
<feature type="compositionally biased region" description="Basic residues" evidence="2">
    <location>
        <begin position="169"/>
        <end position="180"/>
    </location>
</feature>
<evidence type="ECO:0000313" key="4">
    <source>
        <dbReference type="Proteomes" id="UP000298663"/>
    </source>
</evidence>
<dbReference type="EMBL" id="AZBU02000002">
    <property type="protein sequence ID" value="TKR95383.1"/>
    <property type="molecule type" value="Genomic_DNA"/>
</dbReference>
<gene>
    <name evidence="3" type="ORF">L596_009560</name>
</gene>
<name>A0A4U5PG81_STECR</name>
<evidence type="ECO:0000256" key="1">
    <source>
        <dbReference type="SAM" id="Coils"/>
    </source>
</evidence>
<keyword evidence="4" id="KW-1185">Reference proteome</keyword>
<evidence type="ECO:0000256" key="2">
    <source>
        <dbReference type="SAM" id="MobiDB-lite"/>
    </source>
</evidence>
<evidence type="ECO:0000313" key="3">
    <source>
        <dbReference type="EMBL" id="TKR95383.1"/>
    </source>
</evidence>